<evidence type="ECO:0000313" key="2">
    <source>
        <dbReference type="EMBL" id="KAF7265746.1"/>
    </source>
</evidence>
<dbReference type="AlphaFoldDB" id="A0A834HTM2"/>
<sequence length="308" mass="34380">MTFISDAVEICDEMSTSSSNRPNNLNGSIITMTLKNNHLIVETEERNDIEEDSRETTMRYSPGARDGVFVVEVQQGVRRSPGSGGTSFAEPDRSGSLSDQCALVHNPPEKYSDEETLEECDDSEYFIETTSPERSTPGISTNAKTGLSTSNTSLGSLHRSYCYTNQECYDQGSYGYNIYHGYVNDRVVKRLFDTKPKITSAVYKTNPSVKNLKSMSFDMSVMHKDASKDKFSLVQINSFDNVLESNGLEEFSTNLYKSKPLMENEAFLKGDDCNLPVNIDVKKASNFKKGIINDLNSTDVENVKESQK</sequence>
<evidence type="ECO:0000313" key="3">
    <source>
        <dbReference type="Proteomes" id="UP000625711"/>
    </source>
</evidence>
<keyword evidence="3" id="KW-1185">Reference proteome</keyword>
<gene>
    <name evidence="2" type="ORF">GWI33_020829</name>
</gene>
<accession>A0A834HTM2</accession>
<dbReference type="EMBL" id="JAACXV010014584">
    <property type="protein sequence ID" value="KAF7265746.1"/>
    <property type="molecule type" value="Genomic_DNA"/>
</dbReference>
<comment type="caution">
    <text evidence="2">The sequence shown here is derived from an EMBL/GenBank/DDBJ whole genome shotgun (WGS) entry which is preliminary data.</text>
</comment>
<evidence type="ECO:0000256" key="1">
    <source>
        <dbReference type="SAM" id="MobiDB-lite"/>
    </source>
</evidence>
<protein>
    <submittedName>
        <fullName evidence="2">Uncharacterized protein</fullName>
    </submittedName>
</protein>
<dbReference type="Proteomes" id="UP000625711">
    <property type="component" value="Unassembled WGS sequence"/>
</dbReference>
<organism evidence="2 3">
    <name type="scientific">Rhynchophorus ferrugineus</name>
    <name type="common">Red palm weevil</name>
    <name type="synonym">Curculio ferrugineus</name>
    <dbReference type="NCBI Taxonomy" id="354439"/>
    <lineage>
        <taxon>Eukaryota</taxon>
        <taxon>Metazoa</taxon>
        <taxon>Ecdysozoa</taxon>
        <taxon>Arthropoda</taxon>
        <taxon>Hexapoda</taxon>
        <taxon>Insecta</taxon>
        <taxon>Pterygota</taxon>
        <taxon>Neoptera</taxon>
        <taxon>Endopterygota</taxon>
        <taxon>Coleoptera</taxon>
        <taxon>Polyphaga</taxon>
        <taxon>Cucujiformia</taxon>
        <taxon>Curculionidae</taxon>
        <taxon>Dryophthorinae</taxon>
        <taxon>Rhynchophorus</taxon>
    </lineage>
</organism>
<dbReference type="OrthoDB" id="8034296at2759"/>
<name>A0A834HTM2_RHYFE</name>
<feature type="region of interest" description="Disordered" evidence="1">
    <location>
        <begin position="76"/>
        <end position="99"/>
    </location>
</feature>
<proteinExistence type="predicted"/>
<reference evidence="2" key="1">
    <citation type="submission" date="2020-08" db="EMBL/GenBank/DDBJ databases">
        <title>Genome sequencing and assembly of the red palm weevil Rhynchophorus ferrugineus.</title>
        <authorList>
            <person name="Dias G.B."/>
            <person name="Bergman C.M."/>
            <person name="Manee M."/>
        </authorList>
    </citation>
    <scope>NUCLEOTIDE SEQUENCE</scope>
    <source>
        <strain evidence="2">AA-2017</strain>
        <tissue evidence="2">Whole larva</tissue>
    </source>
</reference>